<dbReference type="EMBL" id="VOXD01000002">
    <property type="protein sequence ID" value="TXF91509.1"/>
    <property type="molecule type" value="Genomic_DNA"/>
</dbReference>
<sequence length="393" mass="44879">MTAGMSPYQHLIFTVVQYSGTTNILFPTFAFVKFGTKPLDMVIIGRSILSSVGNPTAELYRGLINELAQRGHRTTFLEFHEPGKKYVRDMLKSPYCEVWTYASTDQLVAEYGYAIQSADVVLMGSMVNDTNRIAEWIAEEARGVTVYYDTNLSATIDHLQCRQDNSAFCLSADNLRHFNLFLSTTGGPFLENLAKTYEISNARALYESVDPYSFYRTDTDKHYDLGFIGNFKNDREELLNSMLLGPARYTPNRKFSLAGSGYNRVDWPRNLTYLEYLPETNLVDFYNRQHCSLVLSRADRKRMGYTPTRRLLAAAACGVPVLTDNWDGIDFFFEPHREVFCVNDEQDVLAVLYGKEEGLRQKIGHDARKRILEQHTTGHRAEQLLSYLAEITD</sequence>
<evidence type="ECO:0000313" key="2">
    <source>
        <dbReference type="EMBL" id="TXF91509.1"/>
    </source>
</evidence>
<evidence type="ECO:0000259" key="1">
    <source>
        <dbReference type="Pfam" id="PF13524"/>
    </source>
</evidence>
<evidence type="ECO:0000313" key="3">
    <source>
        <dbReference type="Proteomes" id="UP000321907"/>
    </source>
</evidence>
<keyword evidence="3" id="KW-1185">Reference proteome</keyword>
<organism evidence="2 3">
    <name type="scientific">Neolewinella aurantiaca</name>
    <dbReference type="NCBI Taxonomy" id="2602767"/>
    <lineage>
        <taxon>Bacteria</taxon>
        <taxon>Pseudomonadati</taxon>
        <taxon>Bacteroidota</taxon>
        <taxon>Saprospiria</taxon>
        <taxon>Saprospirales</taxon>
        <taxon>Lewinellaceae</taxon>
        <taxon>Neolewinella</taxon>
    </lineage>
</organism>
<dbReference type="SUPFAM" id="SSF53756">
    <property type="entry name" value="UDP-Glycosyltransferase/glycogen phosphorylase"/>
    <property type="match status" value="1"/>
</dbReference>
<accession>A0A5C7G142</accession>
<dbReference type="AlphaFoldDB" id="A0A5C7G142"/>
<dbReference type="OrthoDB" id="9813806at2"/>
<dbReference type="Pfam" id="PF13524">
    <property type="entry name" value="Glyco_trans_1_2"/>
    <property type="match status" value="1"/>
</dbReference>
<protein>
    <submittedName>
        <fullName evidence="2">Glycosyltransferase</fullName>
    </submittedName>
</protein>
<dbReference type="Gene3D" id="3.40.50.2000">
    <property type="entry name" value="Glycogen Phosphorylase B"/>
    <property type="match status" value="1"/>
</dbReference>
<dbReference type="GO" id="GO:0016740">
    <property type="term" value="F:transferase activity"/>
    <property type="evidence" value="ECO:0007669"/>
    <property type="project" value="UniProtKB-KW"/>
</dbReference>
<proteinExistence type="predicted"/>
<feature type="domain" description="Spore protein YkvP/CgeB glycosyl transferase-like" evidence="1">
    <location>
        <begin position="242"/>
        <end position="385"/>
    </location>
</feature>
<reference evidence="2 3" key="1">
    <citation type="submission" date="2019-08" db="EMBL/GenBank/DDBJ databases">
        <title>Lewinella sp. strain SSH13 Genome sequencing and assembly.</title>
        <authorList>
            <person name="Kim I."/>
        </authorList>
    </citation>
    <scope>NUCLEOTIDE SEQUENCE [LARGE SCALE GENOMIC DNA]</scope>
    <source>
        <strain evidence="2 3">SSH13</strain>
    </source>
</reference>
<keyword evidence="2" id="KW-0808">Transferase</keyword>
<name>A0A5C7G142_9BACT</name>
<dbReference type="Proteomes" id="UP000321907">
    <property type="component" value="Unassembled WGS sequence"/>
</dbReference>
<comment type="caution">
    <text evidence="2">The sequence shown here is derived from an EMBL/GenBank/DDBJ whole genome shotgun (WGS) entry which is preliminary data.</text>
</comment>
<dbReference type="InterPro" id="IPR055259">
    <property type="entry name" value="YkvP/CgeB_Glyco_trans-like"/>
</dbReference>
<gene>
    <name evidence="2" type="ORF">FUA23_02090</name>
</gene>